<dbReference type="EMBL" id="LR796586">
    <property type="protein sequence ID" value="CAB4153153.1"/>
    <property type="molecule type" value="Genomic_DNA"/>
</dbReference>
<proteinExistence type="predicted"/>
<organism evidence="1">
    <name type="scientific">uncultured Caudovirales phage</name>
    <dbReference type="NCBI Taxonomy" id="2100421"/>
    <lineage>
        <taxon>Viruses</taxon>
        <taxon>Duplodnaviria</taxon>
        <taxon>Heunggongvirae</taxon>
        <taxon>Uroviricota</taxon>
        <taxon>Caudoviricetes</taxon>
        <taxon>Peduoviridae</taxon>
        <taxon>Maltschvirus</taxon>
        <taxon>Maltschvirus maltsch</taxon>
    </lineage>
</organism>
<evidence type="ECO:0000313" key="1">
    <source>
        <dbReference type="EMBL" id="CAB4153153.1"/>
    </source>
</evidence>
<name>A0A6J5N7I8_9CAUD</name>
<sequence length="124" mass="13810">MAAKPKPTDVTGRQREKLIKENAEALAKRAEEMSIATAVDNIRMEKETIDLSKVSDRPTVIDEEIESVGVDLADNTVVVRVAEDLDMMTVGAGKHYSFKAGVKYKVPKNVAQQLQEKGYLYDRL</sequence>
<protein>
    <submittedName>
        <fullName evidence="1">Uncharacterized protein</fullName>
    </submittedName>
</protein>
<gene>
    <name evidence="1" type="ORF">UFOVP621_46</name>
</gene>
<reference evidence="1" key="1">
    <citation type="submission" date="2020-04" db="EMBL/GenBank/DDBJ databases">
        <authorList>
            <person name="Chiriac C."/>
            <person name="Salcher M."/>
            <person name="Ghai R."/>
            <person name="Kavagutti S V."/>
        </authorList>
    </citation>
    <scope>NUCLEOTIDE SEQUENCE</scope>
</reference>
<accession>A0A6J5N7I8</accession>